<feature type="region of interest" description="Disordered" evidence="1">
    <location>
        <begin position="1"/>
        <end position="20"/>
    </location>
</feature>
<dbReference type="EMBL" id="JAQQWM010000001">
    <property type="protein sequence ID" value="KAK8081828.1"/>
    <property type="molecule type" value="Genomic_DNA"/>
</dbReference>
<proteinExistence type="predicted"/>
<evidence type="ECO:0000313" key="3">
    <source>
        <dbReference type="Proteomes" id="UP001446871"/>
    </source>
</evidence>
<gene>
    <name evidence="2" type="ORF">PG996_000609</name>
</gene>
<sequence length="112" mass="12182">MPSNGDFEKDPTQNNWEFGGGSGWELGISQVNDSSDQLTWAFKASGSNPDTVAYLTTSQSCTLQAGITYQISLSVFGDVDHRDLVLASLEAWSCPRERVVPLRLYGSFSEAA</sequence>
<organism evidence="2 3">
    <name type="scientific">Apiospora saccharicola</name>
    <dbReference type="NCBI Taxonomy" id="335842"/>
    <lineage>
        <taxon>Eukaryota</taxon>
        <taxon>Fungi</taxon>
        <taxon>Dikarya</taxon>
        <taxon>Ascomycota</taxon>
        <taxon>Pezizomycotina</taxon>
        <taxon>Sordariomycetes</taxon>
        <taxon>Xylariomycetidae</taxon>
        <taxon>Amphisphaeriales</taxon>
        <taxon>Apiosporaceae</taxon>
        <taxon>Apiospora</taxon>
    </lineage>
</organism>
<evidence type="ECO:0000313" key="2">
    <source>
        <dbReference type="EMBL" id="KAK8081828.1"/>
    </source>
</evidence>
<comment type="caution">
    <text evidence="2">The sequence shown here is derived from an EMBL/GenBank/DDBJ whole genome shotgun (WGS) entry which is preliminary data.</text>
</comment>
<dbReference type="Proteomes" id="UP001446871">
    <property type="component" value="Unassembled WGS sequence"/>
</dbReference>
<reference evidence="2 3" key="1">
    <citation type="submission" date="2023-01" db="EMBL/GenBank/DDBJ databases">
        <title>Analysis of 21 Apiospora genomes using comparative genomics revels a genus with tremendous synthesis potential of carbohydrate active enzymes and secondary metabolites.</title>
        <authorList>
            <person name="Sorensen T."/>
        </authorList>
    </citation>
    <scope>NUCLEOTIDE SEQUENCE [LARGE SCALE GENOMIC DNA]</scope>
    <source>
        <strain evidence="2 3">CBS 83171</strain>
    </source>
</reference>
<evidence type="ECO:0000256" key="1">
    <source>
        <dbReference type="SAM" id="MobiDB-lite"/>
    </source>
</evidence>
<feature type="compositionally biased region" description="Basic and acidic residues" evidence="1">
    <location>
        <begin position="1"/>
        <end position="11"/>
    </location>
</feature>
<protein>
    <recommendedName>
        <fullName evidence="4">Cystatin domain-containing protein</fullName>
    </recommendedName>
</protein>
<name>A0ABR1WIB3_9PEZI</name>
<evidence type="ECO:0008006" key="4">
    <source>
        <dbReference type="Google" id="ProtNLM"/>
    </source>
</evidence>
<dbReference type="Gene3D" id="2.60.120.260">
    <property type="entry name" value="Galactose-binding domain-like"/>
    <property type="match status" value="1"/>
</dbReference>
<accession>A0ABR1WIB3</accession>
<keyword evidence="3" id="KW-1185">Reference proteome</keyword>